<keyword evidence="1" id="KW-0472">Membrane</keyword>
<protein>
    <submittedName>
        <fullName evidence="2">Uncharacterized protein</fullName>
    </submittedName>
</protein>
<keyword evidence="1" id="KW-1133">Transmembrane helix</keyword>
<gene>
    <name evidence="2" type="ORF">S01H1_39610</name>
</gene>
<feature type="non-terminal residue" evidence="2">
    <location>
        <position position="267"/>
    </location>
</feature>
<name>X0U356_9ZZZZ</name>
<feature type="non-terminal residue" evidence="2">
    <location>
        <position position="1"/>
    </location>
</feature>
<evidence type="ECO:0000256" key="1">
    <source>
        <dbReference type="SAM" id="Phobius"/>
    </source>
</evidence>
<evidence type="ECO:0000313" key="2">
    <source>
        <dbReference type="EMBL" id="GAG00219.1"/>
    </source>
</evidence>
<feature type="transmembrane region" description="Helical" evidence="1">
    <location>
        <begin position="18"/>
        <end position="38"/>
    </location>
</feature>
<reference evidence="2" key="1">
    <citation type="journal article" date="2014" name="Front. Microbiol.">
        <title>High frequency of phylogenetically diverse reductive dehalogenase-homologous genes in deep subseafloor sedimentary metagenomes.</title>
        <authorList>
            <person name="Kawai M."/>
            <person name="Futagami T."/>
            <person name="Toyoda A."/>
            <person name="Takaki Y."/>
            <person name="Nishi S."/>
            <person name="Hori S."/>
            <person name="Arai W."/>
            <person name="Tsubouchi T."/>
            <person name="Morono Y."/>
            <person name="Uchiyama I."/>
            <person name="Ito T."/>
            <person name="Fujiyama A."/>
            <person name="Inagaki F."/>
            <person name="Takami H."/>
        </authorList>
    </citation>
    <scope>NUCLEOTIDE SEQUENCE</scope>
    <source>
        <strain evidence="2">Expedition CK06-06</strain>
    </source>
</reference>
<sequence>EGRFKYSLLKKPGRYKKYLIILAIFVVIIIALAVFWLWPAWYGNINLQSQLYANKAGGLDYEDFFFLNFWSTNFLFNKTALVGAFTGSILMSIPPERNLLTIIGTKLRFGKPSYLKSMIFWWTFGFILFYFLGLILNSNNGGFAWTLYLIENGEIQLSPNLIFDAFNVIFNINNTDFVTIYIYSNLLVPIVVFIISVIIFRLILNIVRNVYLRRNDYLVMGNVFAIIGLLCGLVFVFIPTMSLDGINVIQILALIFGFFSFTALGVL</sequence>
<dbReference type="AlphaFoldDB" id="X0U356"/>
<comment type="caution">
    <text evidence="2">The sequence shown here is derived from an EMBL/GenBank/DDBJ whole genome shotgun (WGS) entry which is preliminary data.</text>
</comment>
<accession>X0U356</accession>
<dbReference type="EMBL" id="BARS01025018">
    <property type="protein sequence ID" value="GAG00219.1"/>
    <property type="molecule type" value="Genomic_DNA"/>
</dbReference>
<proteinExistence type="predicted"/>
<organism evidence="2">
    <name type="scientific">marine sediment metagenome</name>
    <dbReference type="NCBI Taxonomy" id="412755"/>
    <lineage>
        <taxon>unclassified sequences</taxon>
        <taxon>metagenomes</taxon>
        <taxon>ecological metagenomes</taxon>
    </lineage>
</organism>
<keyword evidence="1" id="KW-0812">Transmembrane</keyword>
<feature type="transmembrane region" description="Helical" evidence="1">
    <location>
        <begin position="114"/>
        <end position="136"/>
    </location>
</feature>
<feature type="transmembrane region" description="Helical" evidence="1">
    <location>
        <begin position="245"/>
        <end position="266"/>
    </location>
</feature>
<feature type="transmembrane region" description="Helical" evidence="1">
    <location>
        <begin position="216"/>
        <end position="239"/>
    </location>
</feature>
<feature type="transmembrane region" description="Helical" evidence="1">
    <location>
        <begin position="180"/>
        <end position="204"/>
    </location>
</feature>
<feature type="transmembrane region" description="Helical" evidence="1">
    <location>
        <begin position="74"/>
        <end position="93"/>
    </location>
</feature>